<feature type="compositionally biased region" description="Acidic residues" evidence="1">
    <location>
        <begin position="49"/>
        <end position="60"/>
    </location>
</feature>
<accession>A0ABY4BMX1</accession>
<evidence type="ECO:0000313" key="3">
    <source>
        <dbReference type="Proteomes" id="UP000831460"/>
    </source>
</evidence>
<reference evidence="2 3" key="1">
    <citation type="submission" date="2022-03" db="EMBL/GenBank/DDBJ databases">
        <title>Chryseobacterium sp. isolated from particulate matters in swine house.</title>
        <authorList>
            <person name="Won M."/>
            <person name="Kim S.-J."/>
            <person name="Kwon S.-W."/>
        </authorList>
    </citation>
    <scope>NUCLEOTIDE SEQUENCE [LARGE SCALE GENOMIC DNA]</scope>
    <source>
        <strain evidence="2 3">SC2-2</strain>
    </source>
</reference>
<evidence type="ECO:0000256" key="1">
    <source>
        <dbReference type="SAM" id="MobiDB-lite"/>
    </source>
</evidence>
<gene>
    <name evidence="2" type="ORF">MTP09_11555</name>
</gene>
<organism evidence="2 3">
    <name type="scientific">Chryseobacterium suipulveris</name>
    <dbReference type="NCBI Taxonomy" id="2929800"/>
    <lineage>
        <taxon>Bacteria</taxon>
        <taxon>Pseudomonadati</taxon>
        <taxon>Bacteroidota</taxon>
        <taxon>Flavobacteriia</taxon>
        <taxon>Flavobacteriales</taxon>
        <taxon>Weeksellaceae</taxon>
        <taxon>Chryseobacterium group</taxon>
        <taxon>Chryseobacterium</taxon>
    </lineage>
</organism>
<evidence type="ECO:0000313" key="2">
    <source>
        <dbReference type="EMBL" id="UOE40536.1"/>
    </source>
</evidence>
<protein>
    <recommendedName>
        <fullName evidence="4">Lipoprotein</fullName>
    </recommendedName>
</protein>
<dbReference type="RefSeq" id="WP_243548511.1">
    <property type="nucleotide sequence ID" value="NZ_CP094532.1"/>
</dbReference>
<feature type="region of interest" description="Disordered" evidence="1">
    <location>
        <begin position="40"/>
        <end position="68"/>
    </location>
</feature>
<dbReference type="Proteomes" id="UP000831460">
    <property type="component" value="Chromosome"/>
</dbReference>
<evidence type="ECO:0008006" key="4">
    <source>
        <dbReference type="Google" id="ProtNLM"/>
    </source>
</evidence>
<proteinExistence type="predicted"/>
<keyword evidence="3" id="KW-1185">Reference proteome</keyword>
<dbReference type="PROSITE" id="PS51257">
    <property type="entry name" value="PROKAR_LIPOPROTEIN"/>
    <property type="match status" value="1"/>
</dbReference>
<name>A0ABY4BMX1_9FLAO</name>
<sequence>MNKLVVGLALLTAFSCSKKTEQTSKPKVIKETIYVEKPVESTPSVGNDFNDETTPTEDEIAPPQQSLPDLSGVHSLTLQWISWDKPGTIKFVPIGKNLYKVTGKQQIGKQYLTIEGEISQVSEKELSFDGTIKHSTTANANGKECVKKGPQTFLSTQNRKYWRMQEMQNCDGIGTDYIDIYF</sequence>
<dbReference type="EMBL" id="CP094532">
    <property type="protein sequence ID" value="UOE40536.1"/>
    <property type="molecule type" value="Genomic_DNA"/>
</dbReference>